<dbReference type="Proteomes" id="UP000019364">
    <property type="component" value="Unassembled WGS sequence"/>
</dbReference>
<evidence type="ECO:0000256" key="1">
    <source>
        <dbReference type="SAM" id="MobiDB-lite"/>
    </source>
</evidence>
<name>W7Y7A8_9BACL</name>
<accession>W7Y7A8</accession>
<dbReference type="AlphaFoldDB" id="W7Y7A8"/>
<dbReference type="STRING" id="1236976.JCM16418_802"/>
<comment type="caution">
    <text evidence="2">The sequence shown here is derived from an EMBL/GenBank/DDBJ whole genome shotgun (WGS) entry which is preliminary data.</text>
</comment>
<proteinExistence type="predicted"/>
<sequence>MTMTNFKQKDFTSKGGKAYKFQFPGMRAASQISDRTKNKHGIPQEEKLGDEMMKHVIVQPKLSWDSFGDNKKEFNEVITAAYHFLEGVDEDEDEGEENGNDQ</sequence>
<protein>
    <submittedName>
        <fullName evidence="2">Uncharacterized protein</fullName>
    </submittedName>
</protein>
<evidence type="ECO:0000313" key="2">
    <source>
        <dbReference type="EMBL" id="GAF06820.1"/>
    </source>
</evidence>
<gene>
    <name evidence="2" type="ORF">JCM16418_802</name>
</gene>
<feature type="region of interest" description="Disordered" evidence="1">
    <location>
        <begin position="31"/>
        <end position="51"/>
    </location>
</feature>
<dbReference type="EMBL" id="BAVZ01000002">
    <property type="protein sequence ID" value="GAF06820.1"/>
    <property type="molecule type" value="Genomic_DNA"/>
</dbReference>
<organism evidence="2 3">
    <name type="scientific">Paenibacillus pini JCM 16418</name>
    <dbReference type="NCBI Taxonomy" id="1236976"/>
    <lineage>
        <taxon>Bacteria</taxon>
        <taxon>Bacillati</taxon>
        <taxon>Bacillota</taxon>
        <taxon>Bacilli</taxon>
        <taxon>Bacillales</taxon>
        <taxon>Paenibacillaceae</taxon>
        <taxon>Paenibacillus</taxon>
    </lineage>
</organism>
<reference evidence="2 3" key="1">
    <citation type="journal article" date="2014" name="Genome Announc.">
        <title>Draft Genome Sequence of Paenibacillus pini JCM 16418T, Isolated from the Rhizosphere of Pine Tree.</title>
        <authorList>
            <person name="Yuki M."/>
            <person name="Oshima K."/>
            <person name="Suda W."/>
            <person name="Oshida Y."/>
            <person name="Kitamura K."/>
            <person name="Iida Y."/>
            <person name="Hattori M."/>
            <person name="Ohkuma M."/>
        </authorList>
    </citation>
    <scope>NUCLEOTIDE SEQUENCE [LARGE SCALE GENOMIC DNA]</scope>
    <source>
        <strain evidence="2 3">JCM 16418</strain>
    </source>
</reference>
<feature type="compositionally biased region" description="Basic and acidic residues" evidence="1">
    <location>
        <begin position="42"/>
        <end position="51"/>
    </location>
</feature>
<dbReference type="eggNOG" id="ENOG5033AEJ">
    <property type="taxonomic scope" value="Bacteria"/>
</dbReference>
<evidence type="ECO:0000313" key="3">
    <source>
        <dbReference type="Proteomes" id="UP000019364"/>
    </source>
</evidence>
<keyword evidence="3" id="KW-1185">Reference proteome</keyword>